<dbReference type="HAMAP" id="MF_00440">
    <property type="entry name" value="NrdR"/>
    <property type="match status" value="1"/>
</dbReference>
<protein>
    <recommendedName>
        <fullName evidence="8">Transcriptional repressor NrdR</fullName>
    </recommendedName>
</protein>
<evidence type="ECO:0000256" key="4">
    <source>
        <dbReference type="ARBA" id="ARBA00022840"/>
    </source>
</evidence>
<dbReference type="GO" id="GO:0045892">
    <property type="term" value="P:negative regulation of DNA-templated transcription"/>
    <property type="evidence" value="ECO:0007669"/>
    <property type="project" value="UniProtKB-UniRule"/>
</dbReference>
<evidence type="ECO:0000256" key="7">
    <source>
        <dbReference type="ARBA" id="ARBA00023163"/>
    </source>
</evidence>
<keyword evidence="7 8" id="KW-0804">Transcription</keyword>
<accession>A0A109RCG6</accession>
<evidence type="ECO:0000256" key="2">
    <source>
        <dbReference type="ARBA" id="ARBA00022741"/>
    </source>
</evidence>
<evidence type="ECO:0000313" key="12">
    <source>
        <dbReference type="Proteomes" id="UP000234775"/>
    </source>
</evidence>
<keyword evidence="2 8" id="KW-0547">Nucleotide-binding</keyword>
<evidence type="ECO:0000256" key="5">
    <source>
        <dbReference type="ARBA" id="ARBA00023015"/>
    </source>
</evidence>
<evidence type="ECO:0000256" key="3">
    <source>
        <dbReference type="ARBA" id="ARBA00022833"/>
    </source>
</evidence>
<reference evidence="11 12" key="1">
    <citation type="submission" date="2017-12" db="EMBL/GenBank/DDBJ databases">
        <title>Phylogenetic diversity of female urinary microbiome.</title>
        <authorList>
            <person name="Thomas-White K."/>
            <person name="Wolfe A.J."/>
        </authorList>
    </citation>
    <scope>NUCLEOTIDE SEQUENCE [LARGE SCALE GENOMIC DNA]</scope>
    <source>
        <strain evidence="11 12">UMB0844</strain>
    </source>
</reference>
<dbReference type="PROSITE" id="PS51161">
    <property type="entry name" value="ATP_CONE"/>
    <property type="match status" value="1"/>
</dbReference>
<keyword evidence="8" id="KW-0479">Metal-binding</keyword>
<dbReference type="InterPro" id="IPR055173">
    <property type="entry name" value="NrdR-like_N"/>
</dbReference>
<dbReference type="GO" id="GO:0005524">
    <property type="term" value="F:ATP binding"/>
    <property type="evidence" value="ECO:0007669"/>
    <property type="project" value="UniProtKB-UniRule"/>
</dbReference>
<keyword evidence="8" id="KW-0863">Zinc-finger</keyword>
<feature type="compositionally biased region" description="Basic and acidic residues" evidence="9">
    <location>
        <begin position="154"/>
        <end position="169"/>
    </location>
</feature>
<keyword evidence="3 8" id="KW-0862">Zinc</keyword>
<evidence type="ECO:0000259" key="10">
    <source>
        <dbReference type="PROSITE" id="PS51161"/>
    </source>
</evidence>
<dbReference type="Pfam" id="PF22811">
    <property type="entry name" value="Zn_ribbon_NrdR"/>
    <property type="match status" value="1"/>
</dbReference>
<dbReference type="Proteomes" id="UP000234775">
    <property type="component" value="Unassembled WGS sequence"/>
</dbReference>
<feature type="region of interest" description="Disordered" evidence="9">
    <location>
        <begin position="150"/>
        <end position="169"/>
    </location>
</feature>
<evidence type="ECO:0000256" key="6">
    <source>
        <dbReference type="ARBA" id="ARBA00023125"/>
    </source>
</evidence>
<dbReference type="Pfam" id="PF03477">
    <property type="entry name" value="ATP-cone"/>
    <property type="match status" value="1"/>
</dbReference>
<dbReference type="InterPro" id="IPR005144">
    <property type="entry name" value="ATP-cone_dom"/>
</dbReference>
<keyword evidence="5 8" id="KW-0805">Transcription regulation</keyword>
<evidence type="ECO:0000256" key="8">
    <source>
        <dbReference type="HAMAP-Rule" id="MF_00440"/>
    </source>
</evidence>
<keyword evidence="6 8" id="KW-0238">DNA-binding</keyword>
<comment type="cofactor">
    <cofactor evidence="8">
        <name>Zn(2+)</name>
        <dbReference type="ChEBI" id="CHEBI:29105"/>
    </cofactor>
    <text evidence="8">Binds 1 zinc ion.</text>
</comment>
<keyword evidence="4 8" id="KW-0067">ATP-binding</keyword>
<dbReference type="RefSeq" id="WP_060776912.1">
    <property type="nucleotide sequence ID" value="NZ_CP014159.1"/>
</dbReference>
<keyword evidence="1 8" id="KW-0678">Repressor</keyword>
<evidence type="ECO:0000256" key="1">
    <source>
        <dbReference type="ARBA" id="ARBA00022491"/>
    </source>
</evidence>
<sequence length="169" mass="19811">MRCPRCHESNTKVIDSRPVEDNFSIRRRRLCSHCDFRFTTFESIEEKPLLVVKRDGTREEFSDKKLLQGLVRSCEKRPIALETLENVVKQIESEVRQKEQNEVPSTLIGEMVMDILPSIDEVAYIRYASVYRHFEDPTVFLEEIKQLKAMQASNEDKTREEAKGKTEEN</sequence>
<dbReference type="PANTHER" id="PTHR30455">
    <property type="entry name" value="TRANSCRIPTIONAL REPRESSOR NRDR"/>
    <property type="match status" value="1"/>
</dbReference>
<dbReference type="PANTHER" id="PTHR30455:SF2">
    <property type="entry name" value="TRANSCRIPTIONAL REPRESSOR NRDR"/>
    <property type="match status" value="1"/>
</dbReference>
<dbReference type="EMBL" id="PKGZ01000002">
    <property type="protein sequence ID" value="PKY91837.1"/>
    <property type="molecule type" value="Genomic_DNA"/>
</dbReference>
<evidence type="ECO:0000256" key="9">
    <source>
        <dbReference type="SAM" id="MobiDB-lite"/>
    </source>
</evidence>
<feature type="zinc finger region" evidence="8">
    <location>
        <begin position="3"/>
        <end position="34"/>
    </location>
</feature>
<proteinExistence type="inferred from homology"/>
<dbReference type="OrthoDB" id="9807461at2"/>
<organism evidence="11 12">
    <name type="scientific">Aerococcus christensenii</name>
    <dbReference type="NCBI Taxonomy" id="87541"/>
    <lineage>
        <taxon>Bacteria</taxon>
        <taxon>Bacillati</taxon>
        <taxon>Bacillota</taxon>
        <taxon>Bacilli</taxon>
        <taxon>Lactobacillales</taxon>
        <taxon>Aerococcaceae</taxon>
        <taxon>Aerococcus</taxon>
    </lineage>
</organism>
<dbReference type="KEGG" id="acg:AWM71_04960"/>
<dbReference type="AlphaFoldDB" id="A0A109RCG6"/>
<dbReference type="NCBIfam" id="TIGR00244">
    <property type="entry name" value="transcriptional regulator NrdR"/>
    <property type="match status" value="1"/>
</dbReference>
<evidence type="ECO:0000313" key="11">
    <source>
        <dbReference type="EMBL" id="PKY91837.1"/>
    </source>
</evidence>
<dbReference type="GO" id="GO:0003677">
    <property type="term" value="F:DNA binding"/>
    <property type="evidence" value="ECO:0007669"/>
    <property type="project" value="UniProtKB-KW"/>
</dbReference>
<keyword evidence="12" id="KW-1185">Reference proteome</keyword>
<dbReference type="InterPro" id="IPR003796">
    <property type="entry name" value="RNR_NrdR-like"/>
</dbReference>
<dbReference type="GO" id="GO:0008270">
    <property type="term" value="F:zinc ion binding"/>
    <property type="evidence" value="ECO:0007669"/>
    <property type="project" value="UniProtKB-UniRule"/>
</dbReference>
<gene>
    <name evidence="8 11" type="primary">nrdR</name>
    <name evidence="11" type="ORF">CYJ27_03980</name>
</gene>
<feature type="domain" description="ATP-cone" evidence="10">
    <location>
        <begin position="49"/>
        <end position="139"/>
    </location>
</feature>
<comment type="function">
    <text evidence="8">Negatively regulates transcription of bacterial ribonucleotide reductase nrd genes and operons by binding to NrdR-boxes.</text>
</comment>
<comment type="similarity">
    <text evidence="8">Belongs to the NrdR family.</text>
</comment>
<comment type="caution">
    <text evidence="11">The sequence shown here is derived from an EMBL/GenBank/DDBJ whole genome shotgun (WGS) entry which is preliminary data.</text>
</comment>
<name>A0A109RCG6_9LACT</name>